<keyword evidence="6" id="KW-0521">NADP</keyword>
<accession>A0AAD5TKD4</accession>
<keyword evidence="7" id="KW-0746">Sphingolipid metabolism</keyword>
<evidence type="ECO:0000259" key="14">
    <source>
        <dbReference type="SMART" id="SM00822"/>
    </source>
</evidence>
<dbReference type="GO" id="GO:0047560">
    <property type="term" value="F:3-dehydrosphinganine reductase activity"/>
    <property type="evidence" value="ECO:0007669"/>
    <property type="project" value="UniProtKB-EC"/>
</dbReference>
<dbReference type="Gene3D" id="3.40.50.720">
    <property type="entry name" value="NAD(P)-binding Rossmann-like Domain"/>
    <property type="match status" value="1"/>
</dbReference>
<evidence type="ECO:0000256" key="11">
    <source>
        <dbReference type="ARBA" id="ARBA00044737"/>
    </source>
</evidence>
<comment type="pathway">
    <text evidence="3">Sphingolipid metabolism.</text>
</comment>
<evidence type="ECO:0000256" key="3">
    <source>
        <dbReference type="ARBA" id="ARBA00004991"/>
    </source>
</evidence>
<comment type="pathway">
    <text evidence="2">Lipid metabolism; sphingolipid metabolism.</text>
</comment>
<comment type="function">
    <text evidence="11">Catalyzes the reduction of 3'-oxosphinganine (3-ketodihydrosphingosine/KDS) to sphinganine (dihydrosphingosine/DHS), the second step of de novo sphingolipid biosynthesis.</text>
</comment>
<evidence type="ECO:0000313" key="15">
    <source>
        <dbReference type="EMBL" id="KAJ3179152.1"/>
    </source>
</evidence>
<keyword evidence="8" id="KW-0560">Oxidoreductase</keyword>
<feature type="transmembrane region" description="Helical" evidence="13">
    <location>
        <begin position="6"/>
        <end position="28"/>
    </location>
</feature>
<dbReference type="InterPro" id="IPR002347">
    <property type="entry name" value="SDR_fam"/>
</dbReference>
<dbReference type="InterPro" id="IPR036291">
    <property type="entry name" value="NAD(P)-bd_dom_sf"/>
</dbReference>
<dbReference type="Proteomes" id="UP001212152">
    <property type="component" value="Unassembled WGS sequence"/>
</dbReference>
<evidence type="ECO:0000256" key="7">
    <source>
        <dbReference type="ARBA" id="ARBA00022919"/>
    </source>
</evidence>
<dbReference type="AlphaFoldDB" id="A0AAD5TKD4"/>
<dbReference type="EMBL" id="JADGJQ010000022">
    <property type="protein sequence ID" value="KAJ3179152.1"/>
    <property type="molecule type" value="Genomic_DNA"/>
</dbReference>
<protein>
    <recommendedName>
        <fullName evidence="10">3-dehydrosphinganine reductase</fullName>
        <ecNumber evidence="10">1.1.1.102</ecNumber>
    </recommendedName>
</protein>
<feature type="domain" description="Ketoreductase" evidence="14">
    <location>
        <begin position="41"/>
        <end position="224"/>
    </location>
</feature>
<dbReference type="CDD" id="cd08939">
    <property type="entry name" value="KDSR-like_SDR_c"/>
    <property type="match status" value="1"/>
</dbReference>
<keyword evidence="4" id="KW-0547">Nucleotide-binding</keyword>
<evidence type="ECO:0000256" key="2">
    <source>
        <dbReference type="ARBA" id="ARBA00004760"/>
    </source>
</evidence>
<evidence type="ECO:0000256" key="9">
    <source>
        <dbReference type="ARBA" id="ARBA00023098"/>
    </source>
</evidence>
<keyword evidence="5" id="KW-0256">Endoplasmic reticulum</keyword>
<keyword evidence="16" id="KW-1185">Reference proteome</keyword>
<gene>
    <name evidence="15" type="primary">TSC10</name>
    <name evidence="15" type="ORF">HDU87_003110</name>
</gene>
<reference evidence="15" key="1">
    <citation type="submission" date="2020-05" db="EMBL/GenBank/DDBJ databases">
        <title>Phylogenomic resolution of chytrid fungi.</title>
        <authorList>
            <person name="Stajich J.E."/>
            <person name="Amses K."/>
            <person name="Simmons R."/>
            <person name="Seto K."/>
            <person name="Myers J."/>
            <person name="Bonds A."/>
            <person name="Quandt C.A."/>
            <person name="Barry K."/>
            <person name="Liu P."/>
            <person name="Grigoriev I."/>
            <person name="Longcore J.E."/>
            <person name="James T.Y."/>
        </authorList>
    </citation>
    <scope>NUCLEOTIDE SEQUENCE</scope>
    <source>
        <strain evidence="15">JEL0379</strain>
    </source>
</reference>
<evidence type="ECO:0000256" key="1">
    <source>
        <dbReference type="ARBA" id="ARBA00004240"/>
    </source>
</evidence>
<evidence type="ECO:0000256" key="5">
    <source>
        <dbReference type="ARBA" id="ARBA00022824"/>
    </source>
</evidence>
<comment type="catalytic activity">
    <reaction evidence="12">
        <text>sphinganine + NADP(+) = 3-oxosphinganine + NADPH + H(+)</text>
        <dbReference type="Rhea" id="RHEA:22640"/>
        <dbReference type="ChEBI" id="CHEBI:15378"/>
        <dbReference type="ChEBI" id="CHEBI:57783"/>
        <dbReference type="ChEBI" id="CHEBI:57817"/>
        <dbReference type="ChEBI" id="CHEBI:58299"/>
        <dbReference type="ChEBI" id="CHEBI:58349"/>
        <dbReference type="EC" id="1.1.1.102"/>
    </reaction>
    <physiologicalReaction direction="right-to-left" evidence="12">
        <dbReference type="Rhea" id="RHEA:22642"/>
    </physiologicalReaction>
</comment>
<dbReference type="GO" id="GO:0006666">
    <property type="term" value="P:3-keto-sphinganine metabolic process"/>
    <property type="evidence" value="ECO:0007669"/>
    <property type="project" value="InterPro"/>
</dbReference>
<dbReference type="GO" id="GO:0000166">
    <property type="term" value="F:nucleotide binding"/>
    <property type="evidence" value="ECO:0007669"/>
    <property type="project" value="UniProtKB-KW"/>
</dbReference>
<dbReference type="SMART" id="SM00822">
    <property type="entry name" value="PKS_KR"/>
    <property type="match status" value="1"/>
</dbReference>
<proteinExistence type="predicted"/>
<evidence type="ECO:0000313" key="16">
    <source>
        <dbReference type="Proteomes" id="UP001212152"/>
    </source>
</evidence>
<keyword evidence="13" id="KW-0472">Membrane</keyword>
<dbReference type="GO" id="GO:0030148">
    <property type="term" value="P:sphingolipid biosynthetic process"/>
    <property type="evidence" value="ECO:0007669"/>
    <property type="project" value="InterPro"/>
</dbReference>
<name>A0AAD5TKD4_9FUNG</name>
<dbReference type="EC" id="1.1.1.102" evidence="10"/>
<dbReference type="Pfam" id="PF00106">
    <property type="entry name" value="adh_short"/>
    <property type="match status" value="1"/>
</dbReference>
<dbReference type="SUPFAM" id="SSF51735">
    <property type="entry name" value="NAD(P)-binding Rossmann-fold domains"/>
    <property type="match status" value="1"/>
</dbReference>
<evidence type="ECO:0000256" key="6">
    <source>
        <dbReference type="ARBA" id="ARBA00022857"/>
    </source>
</evidence>
<evidence type="ECO:0000256" key="4">
    <source>
        <dbReference type="ARBA" id="ARBA00022741"/>
    </source>
</evidence>
<dbReference type="PANTHER" id="PTHR43550:SF3">
    <property type="entry name" value="3-KETODIHYDROSPHINGOSINE REDUCTASE"/>
    <property type="match status" value="1"/>
</dbReference>
<evidence type="ECO:0000256" key="10">
    <source>
        <dbReference type="ARBA" id="ARBA00026112"/>
    </source>
</evidence>
<evidence type="ECO:0000256" key="8">
    <source>
        <dbReference type="ARBA" id="ARBA00023002"/>
    </source>
</evidence>
<sequence length="339" mass="36664">MSSSNNHTLVLTILVASCLLLVLTPMLFKKRTKWSFNPENKHVYITGGSQGTGLALAKRLAAQGAHVTIVARTVAKLETAQTEITAACRSRDQQKVQYQSANLCNAEESARALRDAEQLMGKMVDYVFLCAGGAKPVMFSEGTAEDLKGEIETDYYTAAFTAHAAVKSFRTHPTPSSCRLVFVSSICGLMGLTGYASYAAAKFAVRGLAESLRMELLLYGIRVHIFFPGTIYSPGYDEENKTKPAVTKLLEEADEGVTPDKAAELLVRGIEREEYAIACDLTGNLIRSLTKGAVPANRTVLDAVYASIGWVALSIWRRNADKIMVAERHRGSGAAAASS</sequence>
<dbReference type="PROSITE" id="PS00061">
    <property type="entry name" value="ADH_SHORT"/>
    <property type="match status" value="1"/>
</dbReference>
<keyword evidence="13" id="KW-0812">Transmembrane</keyword>
<comment type="subcellular location">
    <subcellularLocation>
        <location evidence="1">Endoplasmic reticulum</location>
    </subcellularLocation>
</comment>
<dbReference type="FunFam" id="3.40.50.720:FF:000468">
    <property type="entry name" value="Short-chain dehydrogenase, putative"/>
    <property type="match status" value="1"/>
</dbReference>
<dbReference type="PRINTS" id="PR00081">
    <property type="entry name" value="GDHRDH"/>
</dbReference>
<dbReference type="GO" id="GO:0005789">
    <property type="term" value="C:endoplasmic reticulum membrane"/>
    <property type="evidence" value="ECO:0007669"/>
    <property type="project" value="TreeGrafter"/>
</dbReference>
<comment type="caution">
    <text evidence="15">The sequence shown here is derived from an EMBL/GenBank/DDBJ whole genome shotgun (WGS) entry which is preliminary data.</text>
</comment>
<dbReference type="InterPro" id="IPR020904">
    <property type="entry name" value="Sc_DH/Rdtase_CS"/>
</dbReference>
<organism evidence="15 16">
    <name type="scientific">Geranomyces variabilis</name>
    <dbReference type="NCBI Taxonomy" id="109894"/>
    <lineage>
        <taxon>Eukaryota</taxon>
        <taxon>Fungi</taxon>
        <taxon>Fungi incertae sedis</taxon>
        <taxon>Chytridiomycota</taxon>
        <taxon>Chytridiomycota incertae sedis</taxon>
        <taxon>Chytridiomycetes</taxon>
        <taxon>Spizellomycetales</taxon>
        <taxon>Powellomycetaceae</taxon>
        <taxon>Geranomyces</taxon>
    </lineage>
</organism>
<keyword evidence="13" id="KW-1133">Transmembrane helix</keyword>
<dbReference type="InterPro" id="IPR057326">
    <property type="entry name" value="KR_dom"/>
</dbReference>
<evidence type="ECO:0000256" key="12">
    <source>
        <dbReference type="ARBA" id="ARBA00048930"/>
    </source>
</evidence>
<dbReference type="InterPro" id="IPR045022">
    <property type="entry name" value="KDSR-like"/>
</dbReference>
<dbReference type="PANTHER" id="PTHR43550">
    <property type="entry name" value="3-KETODIHYDROSPHINGOSINE REDUCTASE"/>
    <property type="match status" value="1"/>
</dbReference>
<evidence type="ECO:0000256" key="13">
    <source>
        <dbReference type="SAM" id="Phobius"/>
    </source>
</evidence>
<keyword evidence="9" id="KW-0443">Lipid metabolism</keyword>